<dbReference type="InterPro" id="IPR050832">
    <property type="entry name" value="Bact_Acetyltransf"/>
</dbReference>
<feature type="domain" description="N-acetyltransferase" evidence="3">
    <location>
        <begin position="7"/>
        <end position="150"/>
    </location>
</feature>
<proteinExistence type="predicted"/>
<dbReference type="PANTHER" id="PTHR43877:SF2">
    <property type="entry name" value="AMINOALKYLPHOSPHONATE N-ACETYLTRANSFERASE-RELATED"/>
    <property type="match status" value="1"/>
</dbReference>
<gene>
    <name evidence="4" type="ORF">DEM25_015075</name>
</gene>
<dbReference type="OrthoDB" id="9796171at2"/>
<dbReference type="InterPro" id="IPR016181">
    <property type="entry name" value="Acyl_CoA_acyltransferase"/>
</dbReference>
<organism evidence="4 5">
    <name type="scientific">Oceaniradius stylonematis</name>
    <dbReference type="NCBI Taxonomy" id="2184161"/>
    <lineage>
        <taxon>Bacteria</taxon>
        <taxon>Pseudomonadati</taxon>
        <taxon>Pseudomonadota</taxon>
        <taxon>Alphaproteobacteria</taxon>
        <taxon>Hyphomicrobiales</taxon>
        <taxon>Ahrensiaceae</taxon>
        <taxon>Oceaniradius</taxon>
    </lineage>
</organism>
<dbReference type="PANTHER" id="PTHR43877">
    <property type="entry name" value="AMINOALKYLPHOSPHONATE N-ACETYLTRANSFERASE-RELATED-RELATED"/>
    <property type="match status" value="1"/>
</dbReference>
<dbReference type="Proteomes" id="UP000246132">
    <property type="component" value="Unassembled WGS sequence"/>
</dbReference>
<evidence type="ECO:0000259" key="3">
    <source>
        <dbReference type="PROSITE" id="PS51186"/>
    </source>
</evidence>
<dbReference type="EMBL" id="QFWV02000008">
    <property type="protein sequence ID" value="RKF05888.1"/>
    <property type="molecule type" value="Genomic_DNA"/>
</dbReference>
<dbReference type="PROSITE" id="PS51186">
    <property type="entry name" value="GNAT"/>
    <property type="match status" value="1"/>
</dbReference>
<sequence>MTLDNDWTLRRAQGEDDMTACVAIRHQVFVREQCVDEALERDGRDGDCIHYLALGADGPVGTGRVMPLEDRYKIQRVAVLPRARGTGLGAALMRFMMADLANEAEAAGRTFFLSSQVHALPFYEKLGFSVCSGVYMDAGIPHRDMQAPVIPPAGA</sequence>
<keyword evidence="5" id="KW-1185">Reference proteome</keyword>
<dbReference type="InterPro" id="IPR000182">
    <property type="entry name" value="GNAT_dom"/>
</dbReference>
<dbReference type="SUPFAM" id="SSF55729">
    <property type="entry name" value="Acyl-CoA N-acyltransferases (Nat)"/>
    <property type="match status" value="1"/>
</dbReference>
<keyword evidence="1 4" id="KW-0808">Transferase</keyword>
<dbReference type="CDD" id="cd04301">
    <property type="entry name" value="NAT_SF"/>
    <property type="match status" value="1"/>
</dbReference>
<evidence type="ECO:0000256" key="2">
    <source>
        <dbReference type="ARBA" id="ARBA00023315"/>
    </source>
</evidence>
<dbReference type="Pfam" id="PF13673">
    <property type="entry name" value="Acetyltransf_10"/>
    <property type="match status" value="1"/>
</dbReference>
<evidence type="ECO:0000256" key="1">
    <source>
        <dbReference type="ARBA" id="ARBA00022679"/>
    </source>
</evidence>
<keyword evidence="2" id="KW-0012">Acyltransferase</keyword>
<dbReference type="RefSeq" id="WP_109768256.1">
    <property type="nucleotide sequence ID" value="NZ_CP159474.1"/>
</dbReference>
<comment type="caution">
    <text evidence="4">The sequence shown here is derived from an EMBL/GenBank/DDBJ whole genome shotgun (WGS) entry which is preliminary data.</text>
</comment>
<dbReference type="Gene3D" id="3.40.630.30">
    <property type="match status" value="1"/>
</dbReference>
<evidence type="ECO:0000313" key="4">
    <source>
        <dbReference type="EMBL" id="RKF05888.1"/>
    </source>
</evidence>
<protein>
    <submittedName>
        <fullName evidence="4">GNAT family N-acetyltransferase</fullName>
    </submittedName>
</protein>
<accession>A0A3A8A967</accession>
<name>A0A3A8A967_9HYPH</name>
<dbReference type="AlphaFoldDB" id="A0A3A8A967"/>
<reference evidence="4 5" key="1">
    <citation type="journal article" date="2018" name="Int. J. Syst. Bacteriol.">
        <title>Oceaniradius stylonemae gen. nov., sp. nov., isolated from a red alga, Stylonema cornu-cervi.</title>
        <authorList>
            <person name="Jeong S."/>
        </authorList>
    </citation>
    <scope>NUCLEOTIDE SEQUENCE [LARGE SCALE GENOMIC DNA]</scope>
    <source>
        <strain evidence="4 5">StC1</strain>
    </source>
</reference>
<evidence type="ECO:0000313" key="5">
    <source>
        <dbReference type="Proteomes" id="UP000246132"/>
    </source>
</evidence>
<dbReference type="GO" id="GO:0016747">
    <property type="term" value="F:acyltransferase activity, transferring groups other than amino-acyl groups"/>
    <property type="evidence" value="ECO:0007669"/>
    <property type="project" value="InterPro"/>
</dbReference>